<comment type="subcellular location">
    <subcellularLocation>
        <location evidence="1">Nucleus</location>
    </subcellularLocation>
</comment>
<dbReference type="KEGG" id="asn:102383044"/>
<keyword evidence="9" id="KW-1185">Reference proteome</keyword>
<dbReference type="GO" id="GO:0006366">
    <property type="term" value="P:transcription by RNA polymerase II"/>
    <property type="evidence" value="ECO:0007669"/>
    <property type="project" value="InterPro"/>
</dbReference>
<dbReference type="Proteomes" id="UP000189705">
    <property type="component" value="Unplaced"/>
</dbReference>
<dbReference type="InterPro" id="IPR039913">
    <property type="entry name" value="RPAP1/Rba50"/>
</dbReference>
<evidence type="ECO:0000256" key="1">
    <source>
        <dbReference type="ARBA" id="ARBA00004123"/>
    </source>
</evidence>
<feature type="region of interest" description="Disordered" evidence="5">
    <location>
        <begin position="284"/>
        <end position="345"/>
    </location>
</feature>
<feature type="domain" description="RPAP1 N-terminal" evidence="7">
    <location>
        <begin position="238"/>
        <end position="279"/>
    </location>
</feature>
<feature type="region of interest" description="Disordered" evidence="5">
    <location>
        <begin position="193"/>
        <end position="218"/>
    </location>
</feature>
<dbReference type="InterPro" id="IPR013929">
    <property type="entry name" value="RPAP1_C"/>
</dbReference>
<protein>
    <submittedName>
        <fullName evidence="10">RNA polymerase II-associated protein 1 isoform X1</fullName>
    </submittedName>
</protein>
<evidence type="ECO:0000256" key="2">
    <source>
        <dbReference type="ARBA" id="ARBA00009953"/>
    </source>
</evidence>
<dbReference type="InParanoid" id="A0A1U7RRL0"/>
<dbReference type="Pfam" id="PF25766">
    <property type="entry name" value="TPR_RPAP1"/>
    <property type="match status" value="1"/>
</dbReference>
<dbReference type="InterPro" id="IPR057989">
    <property type="entry name" value="TPR_RPAP1/MINIYO-like"/>
</dbReference>
<dbReference type="eggNOG" id="KOG1894">
    <property type="taxonomic scope" value="Eukaryota"/>
</dbReference>
<sequence length="1438" mass="160355">MMLSRPKPGESEADLLQFQNQFLAARAFPAAKVVKKADKRRGDSGSGDDGRPPLQDSKDVVMLDDFPDEPPALTPAPPKKTKLKNASVHFDGEDSADILESHDQHITVVFSKIIERDTSTAAVTMPVPTGDPFPRTFHRSEVKSEVRLGSGRKSIFAQKIAARRAAEEAVTAPPAVEMRRVHTELIVPSAMQQMGGSVKEGPLHRAEKDKPGNFVSTERPCIITGEGLRSFKSEQEAQTIHRENLDRLQSMSQEEILQEQKKLLAQLDPNLVAFLKSKHVADGGEKKELITEQEGPEEPGRQESGPESQHGAEETVEASSMERSDMEETTRVEKDTGTGITDDLPVKPKKEWVHMDNVEFEKLEWMKDLPHPRQRRIKKGMLARFSLKGDLIPPDIDLPTHLGLHHHGEEAERAGYSLQELFHLSRSQVIQQRTLALQVLGCIVQKAKAGEFVSSLKGSVLRLLLDAGFLFLLRFSLDDPVDNVIAASIHALHALLVSPDDEKYLDWTFSWYQGMAVFPFIPNEEEEEEEEEEMMEKSPGKKSNNENKPDPDVAQYDVIKGLLKTRILHRLRYILEVVRPVPSVVLDILDILTHVARHSSEACIQLLDCPRLIETIVREFLPTRWDPQVAEPGQLLISLHGVACATAMKFIRVLASGGRDATARLLNKFELKSRLSRFIAEDPQDLPLQREEAIRLSTEAFRLWAVAAGYGQACDLYRDLYPMLVRILQSLPHLQSSSQENSPMFQLSIQRAAAVITLLTHVTQTASCTAELQAQLNSGPEDGEQIPPPPVTWSHVSGLRPLLETSLRRSFQEISQLETWQALQPLTTAYVIYLGVYYSVCSQQPSLNPIDCLEELEHLTSEVLLPLLSQPALHSMWDLLRPCSALCNPLSCSPAPESVCSIVSLSCTGGKPPMSLAGSKSPFPFITALLFLINSITQIHKSLVSKYFCVLNFKGLKDYLCHSWAKGPPSVTPSSAWILRHEYHLQYFVLALAQKMAGTCPDYAQHASLHHCVAMTLLSCLLPGSEHLAHELLLGLVFHPEFIPEGKAGGPVAADFSDILHLGARARLVQPGSVAAVFPKPSRGVLLGESYQHLPFIRTCYLSHFVHLEPSLACSQATYQGRTCLIQSMLLPQVRGPILPSDWLFFPLISLYNKVTSAETQGAVLNTLPPDLVNTVTRNLQWVLVLETWRARILENIPAAAKLARLMCVFLTGGDLFLEGPVHCYTAALLSLYCQPKALDSLQLDAPLPGLASFHDLYINLLEQFDGVSFGDPLFGAFVLLPLQRRFSVQLRLAVFGEHVSILRALGVSFQQFPVPLEQYISPPEDSLNLLRLYFRTLVTGVLRPSWCPILYVVAVAHVNSFIYSQDSTTQEADAARKSMLRKTWLLVDEVLKKHLLYYKLLNSECPLGFELYEELPPLRLKYLQMVTKKEPNESTSP</sequence>
<dbReference type="Pfam" id="PF08620">
    <property type="entry name" value="RPAP1_C"/>
    <property type="match status" value="1"/>
</dbReference>
<dbReference type="PANTHER" id="PTHR21483">
    <property type="entry name" value="RNA POLYMERASE II-ASSOCIATED PROTEIN 1"/>
    <property type="match status" value="1"/>
</dbReference>
<dbReference type="RefSeq" id="XP_006024672.1">
    <property type="nucleotide sequence ID" value="XM_006024610.3"/>
</dbReference>
<gene>
    <name evidence="10" type="primary">RPAP1</name>
</gene>
<feature type="region of interest" description="Disordered" evidence="5">
    <location>
        <begin position="33"/>
        <end position="82"/>
    </location>
</feature>
<comment type="similarity">
    <text evidence="2">Belongs to the RPAP1 family.</text>
</comment>
<feature type="compositionally biased region" description="Pro residues" evidence="5">
    <location>
        <begin position="69"/>
        <end position="78"/>
    </location>
</feature>
<dbReference type="OrthoDB" id="348201at2759"/>
<evidence type="ECO:0000256" key="4">
    <source>
        <dbReference type="ARBA" id="ARBA00023242"/>
    </source>
</evidence>
<accession>A0A1U7RRL0</accession>
<keyword evidence="3" id="KW-0804">Transcription</keyword>
<feature type="compositionally biased region" description="Basic and acidic residues" evidence="5">
    <location>
        <begin position="535"/>
        <end position="551"/>
    </location>
</feature>
<feature type="domain" description="RPAP1/MINIYO-like TPR repeats" evidence="8">
    <location>
        <begin position="1145"/>
        <end position="1370"/>
    </location>
</feature>
<evidence type="ECO:0000256" key="5">
    <source>
        <dbReference type="SAM" id="MobiDB-lite"/>
    </source>
</evidence>
<keyword evidence="4" id="KW-0539">Nucleus</keyword>
<dbReference type="InterPro" id="IPR013930">
    <property type="entry name" value="RPAP1_N"/>
</dbReference>
<evidence type="ECO:0000259" key="6">
    <source>
        <dbReference type="Pfam" id="PF08620"/>
    </source>
</evidence>
<dbReference type="PANTHER" id="PTHR21483:SF18">
    <property type="entry name" value="RNA POLYMERASE II-ASSOCIATED PROTEIN 1"/>
    <property type="match status" value="1"/>
</dbReference>
<evidence type="ECO:0000313" key="9">
    <source>
        <dbReference type="Proteomes" id="UP000189705"/>
    </source>
</evidence>
<reference evidence="10" key="1">
    <citation type="submission" date="2025-08" db="UniProtKB">
        <authorList>
            <consortium name="RefSeq"/>
        </authorList>
    </citation>
    <scope>IDENTIFICATION</scope>
</reference>
<evidence type="ECO:0000259" key="7">
    <source>
        <dbReference type="Pfam" id="PF08621"/>
    </source>
</evidence>
<name>A0A1U7RRL0_ALLSI</name>
<dbReference type="Pfam" id="PF08621">
    <property type="entry name" value="RPAP1_N"/>
    <property type="match status" value="1"/>
</dbReference>
<feature type="region of interest" description="Disordered" evidence="5">
    <location>
        <begin position="526"/>
        <end position="552"/>
    </location>
</feature>
<organism evidence="9 10">
    <name type="scientific">Alligator sinensis</name>
    <name type="common">Chinese alligator</name>
    <dbReference type="NCBI Taxonomy" id="38654"/>
    <lineage>
        <taxon>Eukaryota</taxon>
        <taxon>Metazoa</taxon>
        <taxon>Chordata</taxon>
        <taxon>Craniata</taxon>
        <taxon>Vertebrata</taxon>
        <taxon>Euteleostomi</taxon>
        <taxon>Archelosauria</taxon>
        <taxon>Archosauria</taxon>
        <taxon>Crocodylia</taxon>
        <taxon>Alligatoridae</taxon>
        <taxon>Alligatorinae</taxon>
        <taxon>Alligator</taxon>
    </lineage>
</organism>
<feature type="compositionally biased region" description="Basic and acidic residues" evidence="5">
    <location>
        <begin position="320"/>
        <end position="336"/>
    </location>
</feature>
<feature type="compositionally biased region" description="Basic and acidic residues" evidence="5">
    <location>
        <begin position="40"/>
        <end position="61"/>
    </location>
</feature>
<evidence type="ECO:0000313" key="10">
    <source>
        <dbReference type="RefSeq" id="XP_006024672.1"/>
    </source>
</evidence>
<evidence type="ECO:0000259" key="8">
    <source>
        <dbReference type="Pfam" id="PF25766"/>
    </source>
</evidence>
<dbReference type="CTD" id="26015"/>
<evidence type="ECO:0000256" key="3">
    <source>
        <dbReference type="ARBA" id="ARBA00023163"/>
    </source>
</evidence>
<dbReference type="eggNOG" id="KOG4732">
    <property type="taxonomic scope" value="Eukaryota"/>
</dbReference>
<dbReference type="GeneID" id="102383044"/>
<dbReference type="STRING" id="38654.A0A1U7RRL0"/>
<feature type="domain" description="RPAP1 C-terminal" evidence="6">
    <location>
        <begin position="383"/>
        <end position="447"/>
    </location>
</feature>
<proteinExistence type="inferred from homology"/>
<feature type="compositionally biased region" description="Basic and acidic residues" evidence="5">
    <location>
        <begin position="201"/>
        <end position="211"/>
    </location>
</feature>